<feature type="transmembrane region" description="Helical" evidence="6">
    <location>
        <begin position="312"/>
        <end position="330"/>
    </location>
</feature>
<dbReference type="OrthoDB" id="7177610at2"/>
<feature type="transmembrane region" description="Helical" evidence="6">
    <location>
        <begin position="43"/>
        <end position="65"/>
    </location>
</feature>
<dbReference type="GO" id="GO:0005886">
    <property type="term" value="C:plasma membrane"/>
    <property type="evidence" value="ECO:0007669"/>
    <property type="project" value="UniProtKB-SubCell"/>
</dbReference>
<feature type="transmembrane region" description="Helical" evidence="6">
    <location>
        <begin position="20"/>
        <end position="37"/>
    </location>
</feature>
<dbReference type="InterPro" id="IPR004477">
    <property type="entry name" value="ComEC_N"/>
</dbReference>
<keyword evidence="5 6" id="KW-0472">Membrane</keyword>
<reference evidence="8 9" key="1">
    <citation type="submission" date="2017-10" db="EMBL/GenBank/DDBJ databases">
        <title>Draft genome sequences of strains TRE 1, TRE 9, TRE H and TRI 7, isolated from tamarins, belonging to four potential novel Bifidobacterium species.</title>
        <authorList>
            <person name="Mattarelli P."/>
            <person name="Modesto M."/>
            <person name="Puglisi E."/>
            <person name="Morelli L."/>
            <person name="Spezio C."/>
            <person name="Bonetti A."/>
            <person name="Sandri C."/>
        </authorList>
    </citation>
    <scope>NUCLEOTIDE SEQUENCE [LARGE SCALE GENOMIC DNA]</scope>
    <source>
        <strain evidence="9">TRE1</strain>
    </source>
</reference>
<evidence type="ECO:0000313" key="8">
    <source>
        <dbReference type="EMBL" id="PJM73135.1"/>
    </source>
</evidence>
<keyword evidence="3 6" id="KW-0812">Transmembrane</keyword>
<evidence type="ECO:0000256" key="2">
    <source>
        <dbReference type="ARBA" id="ARBA00022475"/>
    </source>
</evidence>
<dbReference type="EMBL" id="PEBI01000003">
    <property type="protein sequence ID" value="PJM73135.1"/>
    <property type="molecule type" value="Genomic_DNA"/>
</dbReference>
<dbReference type="Proteomes" id="UP000229095">
    <property type="component" value="Unassembled WGS sequence"/>
</dbReference>
<feature type="transmembrane region" description="Helical" evidence="6">
    <location>
        <begin position="401"/>
        <end position="422"/>
    </location>
</feature>
<dbReference type="NCBIfam" id="TIGR00360">
    <property type="entry name" value="ComEC_N-term"/>
    <property type="match status" value="1"/>
</dbReference>
<gene>
    <name evidence="8" type="ORF">CS006_07890</name>
</gene>
<organism evidence="8 9">
    <name type="scientific">Bifidobacterium primatium</name>
    <dbReference type="NCBI Taxonomy" id="2045438"/>
    <lineage>
        <taxon>Bacteria</taxon>
        <taxon>Bacillati</taxon>
        <taxon>Actinomycetota</taxon>
        <taxon>Actinomycetes</taxon>
        <taxon>Bifidobacteriales</taxon>
        <taxon>Bifidobacteriaceae</taxon>
        <taxon>Bifidobacterium</taxon>
    </lineage>
</organism>
<sequence length="573" mass="60951">MRRRHAYRLRERGGRDARLLPAAAAVWSVLLAEYMLFDTVGMHWLAVASVAPAVVLGIAAVIVVMSSRSVPTALGQGLWHGAVVIGAACCALVSGGFHDLMTAGDPMVSAADAETGVSVLLDVTGPAMASSLRGMDCQTDARARGVLFDGVRSVSSARIRVYASDDACEWRQGGGYVVEGTARHARFGNRELWLVVDDDDNAVVHVREPSWRDAAVERLRGAFLEQTDRLSGQGRILVPGLTLGVLGQDVYRPHVEADGRTADEIDETAARLMEDDFKNSGIMHLMAVSGGHFVLVAALVRRSGTMLLIPRQVKAVGVAAAYIVLTALVYPSDSVLRAAAMGGFGVACMLIGRPGQALAALNWTVIASLLVEPELAHSYGFALSCAAVYGIVILDRPISQALAFLMPDAIARATSVTIAAQIPTLPIQVMMNPRIPLLSVPANLLVAPVVSLTTLLGLAAVGVSWLVPPLGHGLVVVASAGTLLLQRCATMLGRTRFSVLPWHDGAAGAAVMAASEAVAVLIVMLIRRLMRRWRGRESPPAADGGRSYAPTPMERLGVWWRDTRVMVFGPRRH</sequence>
<feature type="transmembrane region" description="Helical" evidence="6">
    <location>
        <begin position="281"/>
        <end position="300"/>
    </location>
</feature>
<evidence type="ECO:0000259" key="7">
    <source>
        <dbReference type="Pfam" id="PF03772"/>
    </source>
</evidence>
<feature type="transmembrane region" description="Helical" evidence="6">
    <location>
        <begin position="376"/>
        <end position="394"/>
    </location>
</feature>
<evidence type="ECO:0000256" key="1">
    <source>
        <dbReference type="ARBA" id="ARBA00004651"/>
    </source>
</evidence>
<evidence type="ECO:0000256" key="6">
    <source>
        <dbReference type="SAM" id="Phobius"/>
    </source>
</evidence>
<comment type="caution">
    <text evidence="8">The sequence shown here is derived from an EMBL/GenBank/DDBJ whole genome shotgun (WGS) entry which is preliminary data.</text>
</comment>
<dbReference type="AlphaFoldDB" id="A0A2M9H8J4"/>
<feature type="transmembrane region" description="Helical" evidence="6">
    <location>
        <begin position="442"/>
        <end position="467"/>
    </location>
</feature>
<evidence type="ECO:0000313" key="9">
    <source>
        <dbReference type="Proteomes" id="UP000229095"/>
    </source>
</evidence>
<dbReference type="PANTHER" id="PTHR30619:SF7">
    <property type="entry name" value="BETA-LACTAMASE DOMAIN PROTEIN"/>
    <property type="match status" value="1"/>
</dbReference>
<proteinExistence type="predicted"/>
<evidence type="ECO:0000256" key="5">
    <source>
        <dbReference type="ARBA" id="ARBA00023136"/>
    </source>
</evidence>
<protein>
    <submittedName>
        <fullName evidence="8">Competence protein</fullName>
    </submittedName>
</protein>
<evidence type="ECO:0000256" key="4">
    <source>
        <dbReference type="ARBA" id="ARBA00022989"/>
    </source>
</evidence>
<name>A0A2M9H8J4_9BIFI</name>
<evidence type="ECO:0000256" key="3">
    <source>
        <dbReference type="ARBA" id="ARBA00022692"/>
    </source>
</evidence>
<feature type="transmembrane region" description="Helical" evidence="6">
    <location>
        <begin position="77"/>
        <end position="97"/>
    </location>
</feature>
<dbReference type="Pfam" id="PF03772">
    <property type="entry name" value="Competence"/>
    <property type="match status" value="1"/>
</dbReference>
<keyword evidence="2" id="KW-1003">Cell membrane</keyword>
<comment type="subcellular location">
    <subcellularLocation>
        <location evidence="1">Cell membrane</location>
        <topology evidence="1">Multi-pass membrane protein</topology>
    </subcellularLocation>
</comment>
<feature type="domain" description="ComEC/Rec2-related protein" evidence="7">
    <location>
        <begin position="273"/>
        <end position="526"/>
    </location>
</feature>
<feature type="transmembrane region" description="Helical" evidence="6">
    <location>
        <begin position="505"/>
        <end position="526"/>
    </location>
</feature>
<dbReference type="PANTHER" id="PTHR30619">
    <property type="entry name" value="DNA INTERNALIZATION/COMPETENCE PROTEIN COMEC/REC2"/>
    <property type="match status" value="1"/>
</dbReference>
<accession>A0A2M9H8J4</accession>
<keyword evidence="9" id="KW-1185">Reference proteome</keyword>
<dbReference type="InterPro" id="IPR052159">
    <property type="entry name" value="Competence_DNA_uptake"/>
</dbReference>
<dbReference type="RefSeq" id="WP_100511237.1">
    <property type="nucleotide sequence ID" value="NZ_PEBI01000003.1"/>
</dbReference>
<keyword evidence="4 6" id="KW-1133">Transmembrane helix</keyword>